<accession>A0A934RA73</accession>
<dbReference type="RefSeq" id="WP_200275483.1">
    <property type="nucleotide sequence ID" value="NZ_JAENII010000001.1"/>
</dbReference>
<comment type="caution">
    <text evidence="4">The sequence shown here is derived from an EMBL/GenBank/DDBJ whole genome shotgun (WGS) entry which is preliminary data.</text>
</comment>
<dbReference type="AlphaFoldDB" id="A0A934RA73"/>
<dbReference type="GO" id="GO:0000155">
    <property type="term" value="F:phosphorelay sensor kinase activity"/>
    <property type="evidence" value="ECO:0007669"/>
    <property type="project" value="InterPro"/>
</dbReference>
<proteinExistence type="predicted"/>
<evidence type="ECO:0000313" key="5">
    <source>
        <dbReference type="Proteomes" id="UP000658278"/>
    </source>
</evidence>
<organism evidence="4 5">
    <name type="scientific">Haloferula rosea</name>
    <dbReference type="NCBI Taxonomy" id="490093"/>
    <lineage>
        <taxon>Bacteria</taxon>
        <taxon>Pseudomonadati</taxon>
        <taxon>Verrucomicrobiota</taxon>
        <taxon>Verrucomicrobiia</taxon>
        <taxon>Verrucomicrobiales</taxon>
        <taxon>Verrucomicrobiaceae</taxon>
        <taxon>Haloferula</taxon>
    </lineage>
</organism>
<keyword evidence="5" id="KW-1185">Reference proteome</keyword>
<dbReference type="SMART" id="SM00388">
    <property type="entry name" value="HisKA"/>
    <property type="match status" value="1"/>
</dbReference>
<feature type="domain" description="Signal transduction histidine kinase dimerisation/phosphoacceptor" evidence="3">
    <location>
        <begin position="4"/>
        <end position="63"/>
    </location>
</feature>
<evidence type="ECO:0000313" key="4">
    <source>
        <dbReference type="EMBL" id="MBK1825639.1"/>
    </source>
</evidence>
<protein>
    <recommendedName>
        <fullName evidence="2">histidine kinase</fullName>
        <ecNumber evidence="2">2.7.13.3</ecNumber>
    </recommendedName>
</protein>
<dbReference type="Gene3D" id="1.10.287.130">
    <property type="match status" value="1"/>
</dbReference>
<dbReference type="InterPro" id="IPR003661">
    <property type="entry name" value="HisK_dim/P_dom"/>
</dbReference>
<sequence length="66" mass="7552">MSEESDPELSSVSHDMKSPLTGIQMMLHLLQEQKVGPLNEKQLMMVERAKADCDRLVQVISDYFKD</sequence>
<name>A0A934RA73_9BACT</name>
<dbReference type="EC" id="2.7.13.3" evidence="2"/>
<dbReference type="SUPFAM" id="SSF47384">
    <property type="entry name" value="Homodimeric domain of signal transducing histidine kinase"/>
    <property type="match status" value="1"/>
</dbReference>
<dbReference type="CDD" id="cd00082">
    <property type="entry name" value="HisKA"/>
    <property type="match status" value="1"/>
</dbReference>
<dbReference type="InterPro" id="IPR036097">
    <property type="entry name" value="HisK_dim/P_sf"/>
</dbReference>
<reference evidence="4" key="1">
    <citation type="submission" date="2021-01" db="EMBL/GenBank/DDBJ databases">
        <title>Modified the classification status of verrucomicrobia.</title>
        <authorList>
            <person name="Feng X."/>
        </authorList>
    </citation>
    <scope>NUCLEOTIDE SEQUENCE</scope>
    <source>
        <strain evidence="4">KCTC 22201</strain>
    </source>
</reference>
<dbReference type="Proteomes" id="UP000658278">
    <property type="component" value="Unassembled WGS sequence"/>
</dbReference>
<evidence type="ECO:0000256" key="2">
    <source>
        <dbReference type="ARBA" id="ARBA00012438"/>
    </source>
</evidence>
<gene>
    <name evidence="4" type="ORF">JIN81_01295</name>
</gene>
<dbReference type="EMBL" id="JAENII010000001">
    <property type="protein sequence ID" value="MBK1825639.1"/>
    <property type="molecule type" value="Genomic_DNA"/>
</dbReference>
<dbReference type="Pfam" id="PF00512">
    <property type="entry name" value="HisKA"/>
    <property type="match status" value="1"/>
</dbReference>
<comment type="catalytic activity">
    <reaction evidence="1">
        <text>ATP + protein L-histidine = ADP + protein N-phospho-L-histidine.</text>
        <dbReference type="EC" id="2.7.13.3"/>
    </reaction>
</comment>
<evidence type="ECO:0000256" key="1">
    <source>
        <dbReference type="ARBA" id="ARBA00000085"/>
    </source>
</evidence>
<evidence type="ECO:0000259" key="3">
    <source>
        <dbReference type="SMART" id="SM00388"/>
    </source>
</evidence>